<feature type="compositionally biased region" description="Basic and acidic residues" evidence="1">
    <location>
        <begin position="124"/>
        <end position="150"/>
    </location>
</feature>
<proteinExistence type="predicted"/>
<protein>
    <submittedName>
        <fullName evidence="2">Uncharacterized protein</fullName>
    </submittedName>
</protein>
<feature type="region of interest" description="Disordered" evidence="1">
    <location>
        <begin position="124"/>
        <end position="154"/>
    </location>
</feature>
<dbReference type="Proteomes" id="UP000762676">
    <property type="component" value="Unassembled WGS sequence"/>
</dbReference>
<evidence type="ECO:0000256" key="1">
    <source>
        <dbReference type="SAM" id="MobiDB-lite"/>
    </source>
</evidence>
<comment type="caution">
    <text evidence="2">The sequence shown here is derived from an EMBL/GenBank/DDBJ whole genome shotgun (WGS) entry which is preliminary data.</text>
</comment>
<reference evidence="2 3" key="1">
    <citation type="journal article" date="2021" name="Elife">
        <title>Chloroplast acquisition without the gene transfer in kleptoplastic sea slugs, Plakobranchus ocellatus.</title>
        <authorList>
            <person name="Maeda T."/>
            <person name="Takahashi S."/>
            <person name="Yoshida T."/>
            <person name="Shimamura S."/>
            <person name="Takaki Y."/>
            <person name="Nagai Y."/>
            <person name="Toyoda A."/>
            <person name="Suzuki Y."/>
            <person name="Arimoto A."/>
            <person name="Ishii H."/>
            <person name="Satoh N."/>
            <person name="Nishiyama T."/>
            <person name="Hasebe M."/>
            <person name="Maruyama T."/>
            <person name="Minagawa J."/>
            <person name="Obokata J."/>
            <person name="Shigenobu S."/>
        </authorList>
    </citation>
    <scope>NUCLEOTIDE SEQUENCE [LARGE SCALE GENOMIC DNA]</scope>
</reference>
<name>A0AAV4JI91_9GAST</name>
<dbReference type="EMBL" id="BMAT01006931">
    <property type="protein sequence ID" value="GFS22484.1"/>
    <property type="molecule type" value="Genomic_DNA"/>
</dbReference>
<evidence type="ECO:0000313" key="2">
    <source>
        <dbReference type="EMBL" id="GFS22484.1"/>
    </source>
</evidence>
<gene>
    <name evidence="2" type="ORF">ElyMa_003365500</name>
</gene>
<organism evidence="2 3">
    <name type="scientific">Elysia marginata</name>
    <dbReference type="NCBI Taxonomy" id="1093978"/>
    <lineage>
        <taxon>Eukaryota</taxon>
        <taxon>Metazoa</taxon>
        <taxon>Spiralia</taxon>
        <taxon>Lophotrochozoa</taxon>
        <taxon>Mollusca</taxon>
        <taxon>Gastropoda</taxon>
        <taxon>Heterobranchia</taxon>
        <taxon>Euthyneura</taxon>
        <taxon>Panpulmonata</taxon>
        <taxon>Sacoglossa</taxon>
        <taxon>Placobranchoidea</taxon>
        <taxon>Plakobranchidae</taxon>
        <taxon>Elysia</taxon>
    </lineage>
</organism>
<accession>A0AAV4JI91</accession>
<dbReference type="AlphaFoldDB" id="A0AAV4JI91"/>
<evidence type="ECO:0000313" key="3">
    <source>
        <dbReference type="Proteomes" id="UP000762676"/>
    </source>
</evidence>
<keyword evidence="3" id="KW-1185">Reference proteome</keyword>
<sequence>MHGIVALALKKCQGYINRTNEKNAESETVVKVKLKVHVCLFKLGPARKIWEPFPPHTEQLLNYEFRLARSLWVSWASQGLIAPCELLGLVARCALLRIAGLVGSYGSVGLAVVRSLPRCAKCDGPAREPKRVEPTSLRERRQGGGERGGRIDTGAGVIGCKSRFLSHGFNTKTEK</sequence>